<evidence type="ECO:0000259" key="3">
    <source>
        <dbReference type="Pfam" id="PF04195"/>
    </source>
</evidence>
<evidence type="ECO:0000256" key="2">
    <source>
        <dbReference type="SAM" id="MobiDB-lite"/>
    </source>
</evidence>
<feature type="compositionally biased region" description="Acidic residues" evidence="2">
    <location>
        <begin position="542"/>
        <end position="558"/>
    </location>
</feature>
<protein>
    <recommendedName>
        <fullName evidence="3">Transposase (putative) gypsy type domain-containing protein</fullName>
    </recommendedName>
</protein>
<reference evidence="4 5" key="1">
    <citation type="submission" date="2019-04" db="EMBL/GenBank/DDBJ databases">
        <title>An improved genome assembly and genetic linkage map for asparagus bean, Vigna unguiculata ssp. sesquipedialis.</title>
        <authorList>
            <person name="Xia Q."/>
            <person name="Zhang R."/>
            <person name="Dong Y."/>
        </authorList>
    </citation>
    <scope>NUCLEOTIDE SEQUENCE [LARGE SCALE GENOMIC DNA]</scope>
    <source>
        <tissue evidence="4">Leaf</tissue>
    </source>
</reference>
<sequence length="558" mass="63520">MSSVSDSASLSSPSNGSDRSGGDRSSQSMSGSRGQLGGEGRIPMETTTEIREDLPEELAKSNWQMKAGYGGVRKDIVALERVSVVDYVCHGKEGAAEKFFYMYMCHFSQLFVRLPFDDFTMRVLRLLNVTPTQLHPNNWAYLQAFQVLCQAFYLQPSSHSFMYFFDTRPKSPTTWLLLISRSGINKLDAFTQSFNHFKDDFFKVVVKEPRWSYFYNDDGNTIFPFSWTGNPSRYKDMKREKLWMADREVVDTPMNFNDNMPTKGLVRVYNLIHPIVDVEGHIAQVGKKNLNLFQALPKEKATKARATRSTKVPNLQDLLVEVHVHGGSKRKADEPVKQDGGKDVKRVRVALLGPRSSTGVKKPEVGLIELLETLVRCDININLSEALVNSIDNMEPNAMIMAMLEFNNKALILGRRVGSLYQRELKEGNRSKVEEFQGQVGKHVEEKAAWEKEREEWLEEKNRLGTWKVRCLEFEKKLKGRIANLEANYDELKEKHDGLETELEDLKSCFIQEHINGFHKGLSEVEISPEEKAEKMAVDPDANTDEAVVVEDVDEGKT</sequence>
<proteinExistence type="predicted"/>
<evidence type="ECO:0000313" key="5">
    <source>
        <dbReference type="Proteomes" id="UP000501690"/>
    </source>
</evidence>
<feature type="region of interest" description="Disordered" evidence="2">
    <location>
        <begin position="530"/>
        <end position="558"/>
    </location>
</feature>
<keyword evidence="5" id="KW-1185">Reference proteome</keyword>
<name>A0A4D6MQE0_VIGUN</name>
<feature type="region of interest" description="Disordered" evidence="2">
    <location>
        <begin position="1"/>
        <end position="45"/>
    </location>
</feature>
<gene>
    <name evidence="4" type="ORF">DEO72_LG8g1796</name>
</gene>
<dbReference type="PANTHER" id="PTHR31099">
    <property type="entry name" value="OS06G0165300 PROTEIN"/>
    <property type="match status" value="1"/>
</dbReference>
<evidence type="ECO:0000256" key="1">
    <source>
        <dbReference type="SAM" id="Coils"/>
    </source>
</evidence>
<accession>A0A4D6MQE0</accession>
<evidence type="ECO:0000313" key="4">
    <source>
        <dbReference type="EMBL" id="QCE03770.1"/>
    </source>
</evidence>
<dbReference type="PANTHER" id="PTHR31099:SF49">
    <property type="entry name" value="MYOSIN HEAVY CHAIN-LIKE PROTEIN"/>
    <property type="match status" value="1"/>
</dbReference>
<dbReference type="AlphaFoldDB" id="A0A4D6MQE0"/>
<dbReference type="Pfam" id="PF04195">
    <property type="entry name" value="Transposase_28"/>
    <property type="match status" value="1"/>
</dbReference>
<keyword evidence="1" id="KW-0175">Coiled coil</keyword>
<feature type="coiled-coil region" evidence="1">
    <location>
        <begin position="475"/>
        <end position="509"/>
    </location>
</feature>
<dbReference type="InterPro" id="IPR007321">
    <property type="entry name" value="Transposase_28"/>
</dbReference>
<feature type="domain" description="Transposase (putative) gypsy type" evidence="3">
    <location>
        <begin position="111"/>
        <end position="168"/>
    </location>
</feature>
<organism evidence="4 5">
    <name type="scientific">Vigna unguiculata</name>
    <name type="common">Cowpea</name>
    <dbReference type="NCBI Taxonomy" id="3917"/>
    <lineage>
        <taxon>Eukaryota</taxon>
        <taxon>Viridiplantae</taxon>
        <taxon>Streptophyta</taxon>
        <taxon>Embryophyta</taxon>
        <taxon>Tracheophyta</taxon>
        <taxon>Spermatophyta</taxon>
        <taxon>Magnoliopsida</taxon>
        <taxon>eudicotyledons</taxon>
        <taxon>Gunneridae</taxon>
        <taxon>Pentapetalae</taxon>
        <taxon>rosids</taxon>
        <taxon>fabids</taxon>
        <taxon>Fabales</taxon>
        <taxon>Fabaceae</taxon>
        <taxon>Papilionoideae</taxon>
        <taxon>50 kb inversion clade</taxon>
        <taxon>NPAAA clade</taxon>
        <taxon>indigoferoid/millettioid clade</taxon>
        <taxon>Phaseoleae</taxon>
        <taxon>Vigna</taxon>
    </lineage>
</organism>
<dbReference type="EMBL" id="CP039352">
    <property type="protein sequence ID" value="QCE03770.1"/>
    <property type="molecule type" value="Genomic_DNA"/>
</dbReference>
<dbReference type="Proteomes" id="UP000501690">
    <property type="component" value="Linkage Group LG8"/>
</dbReference>
<feature type="compositionally biased region" description="Low complexity" evidence="2">
    <location>
        <begin position="1"/>
        <end position="33"/>
    </location>
</feature>